<dbReference type="AlphaFoldDB" id="A0A645DYN4"/>
<organism evidence="2">
    <name type="scientific">bioreactor metagenome</name>
    <dbReference type="NCBI Taxonomy" id="1076179"/>
    <lineage>
        <taxon>unclassified sequences</taxon>
        <taxon>metagenomes</taxon>
        <taxon>ecological metagenomes</taxon>
    </lineage>
</organism>
<dbReference type="EMBL" id="VSSQ01041230">
    <property type="protein sequence ID" value="MPM94630.1"/>
    <property type="molecule type" value="Genomic_DNA"/>
</dbReference>
<reference evidence="2" key="1">
    <citation type="submission" date="2019-08" db="EMBL/GenBank/DDBJ databases">
        <authorList>
            <person name="Kucharzyk K."/>
            <person name="Murdoch R.W."/>
            <person name="Higgins S."/>
            <person name="Loffler F."/>
        </authorList>
    </citation>
    <scope>NUCLEOTIDE SEQUENCE</scope>
</reference>
<evidence type="ECO:0000256" key="1">
    <source>
        <dbReference type="SAM" id="MobiDB-lite"/>
    </source>
</evidence>
<gene>
    <name evidence="2" type="ORF">SDC9_141778</name>
</gene>
<feature type="region of interest" description="Disordered" evidence="1">
    <location>
        <begin position="131"/>
        <end position="150"/>
    </location>
</feature>
<sequence length="150" mass="17052">MVARCHGVRHGQIGEALRGTACCWVVAADPAHDHLHKEFAGVGQCLYGSLTRSGRPGSWRQRVTRQQDQGLSDTQQRVFRDHARWYVCERRLHCWEVIGEQPPFLRGDDIDDLVRVVRLYRSLKALQGVGDPPIRHSPHSIMSPAGRHYP</sequence>
<comment type="caution">
    <text evidence="2">The sequence shown here is derived from an EMBL/GenBank/DDBJ whole genome shotgun (WGS) entry which is preliminary data.</text>
</comment>
<accession>A0A645DYN4</accession>
<name>A0A645DYN4_9ZZZZ</name>
<protein>
    <submittedName>
        <fullName evidence="2">Uncharacterized protein</fullName>
    </submittedName>
</protein>
<evidence type="ECO:0000313" key="2">
    <source>
        <dbReference type="EMBL" id="MPM94630.1"/>
    </source>
</evidence>
<proteinExistence type="predicted"/>